<dbReference type="Pfam" id="PF03083">
    <property type="entry name" value="MtN3_slv"/>
    <property type="match status" value="1"/>
</dbReference>
<evidence type="ECO:0000313" key="2">
    <source>
        <dbReference type="EMBL" id="KRN27583.1"/>
    </source>
</evidence>
<gene>
    <name evidence="2" type="ORF">IV38_GL002039</name>
    <name evidence="3" type="ORF">IV40_GL001990</name>
</gene>
<evidence type="ECO:0000313" key="5">
    <source>
        <dbReference type="Proteomes" id="UP000051751"/>
    </source>
</evidence>
<dbReference type="InterPro" id="IPR004316">
    <property type="entry name" value="SWEET_rpt"/>
</dbReference>
<feature type="transmembrane region" description="Helical" evidence="1">
    <location>
        <begin position="71"/>
        <end position="90"/>
    </location>
</feature>
<protein>
    <recommendedName>
        <fullName evidence="6">Integral membrane protein</fullName>
    </recommendedName>
</protein>
<feature type="transmembrane region" description="Helical" evidence="1">
    <location>
        <begin position="12"/>
        <end position="34"/>
    </location>
</feature>
<dbReference type="AlphaFoldDB" id="A0A0R2FG48"/>
<keyword evidence="1" id="KW-0812">Transmembrane</keyword>
<sequence>MKQMEKNKYIQLFSVGRIATLFSILMYVSYIPQIINNLAGVRGNPIQPLCAAINSILWVTYGAIKPKKDWPVVIANVPGIFLGLAAFLTAL</sequence>
<keyword evidence="1" id="KW-0472">Membrane</keyword>
<dbReference type="GO" id="GO:0016020">
    <property type="term" value="C:membrane"/>
    <property type="evidence" value="ECO:0007669"/>
    <property type="project" value="InterPro"/>
</dbReference>
<dbReference type="Proteomes" id="UP000051645">
    <property type="component" value="Unassembled WGS sequence"/>
</dbReference>
<comment type="caution">
    <text evidence="2">The sequence shown here is derived from an EMBL/GenBank/DDBJ whole genome shotgun (WGS) entry which is preliminary data.</text>
</comment>
<dbReference type="STRING" id="81857.IV38_GL002039"/>
<dbReference type="Proteomes" id="UP000051751">
    <property type="component" value="Unassembled WGS sequence"/>
</dbReference>
<accession>A0A0R2FG48</accession>
<dbReference type="PATRIC" id="fig|81857.3.peg.2080"/>
<evidence type="ECO:0000313" key="4">
    <source>
        <dbReference type="Proteomes" id="UP000051645"/>
    </source>
</evidence>
<dbReference type="EMBL" id="JQAT01000007">
    <property type="protein sequence ID" value="KRN27583.1"/>
    <property type="molecule type" value="Genomic_DNA"/>
</dbReference>
<keyword evidence="1" id="KW-1133">Transmembrane helix</keyword>
<name>A0A0R2FG48_9LACO</name>
<keyword evidence="4" id="KW-1185">Reference proteome</keyword>
<feature type="transmembrane region" description="Helical" evidence="1">
    <location>
        <begin position="46"/>
        <end position="64"/>
    </location>
</feature>
<reference evidence="4 5" key="1">
    <citation type="journal article" date="2015" name="Genome Announc.">
        <title>Expanding the biotechnology potential of lactobacilli through comparative genomics of 213 strains and associated genera.</title>
        <authorList>
            <person name="Sun Z."/>
            <person name="Harris H.M."/>
            <person name="McCann A."/>
            <person name="Guo C."/>
            <person name="Argimon S."/>
            <person name="Zhang W."/>
            <person name="Yang X."/>
            <person name="Jeffery I.B."/>
            <person name="Cooney J.C."/>
            <person name="Kagawa T.F."/>
            <person name="Liu W."/>
            <person name="Song Y."/>
            <person name="Salvetti E."/>
            <person name="Wrobel A."/>
            <person name="Rasinkangas P."/>
            <person name="Parkhill J."/>
            <person name="Rea M.C."/>
            <person name="O'Sullivan O."/>
            <person name="Ritari J."/>
            <person name="Douillard F.P."/>
            <person name="Paul Ross R."/>
            <person name="Yang R."/>
            <person name="Briner A.E."/>
            <person name="Felis G.E."/>
            <person name="de Vos W.M."/>
            <person name="Barrangou R."/>
            <person name="Klaenhammer T.R."/>
            <person name="Caufield P.W."/>
            <person name="Cui Y."/>
            <person name="Zhang H."/>
            <person name="O'Toole P.W."/>
        </authorList>
    </citation>
    <scope>NUCLEOTIDE SEQUENCE [LARGE SCALE GENOMIC DNA]</scope>
    <source>
        <strain evidence="2 5">ATCC BAA-66</strain>
        <strain evidence="3 4">DSM 13344</strain>
    </source>
</reference>
<proteinExistence type="predicted"/>
<evidence type="ECO:0000313" key="3">
    <source>
        <dbReference type="EMBL" id="KRN30144.1"/>
    </source>
</evidence>
<evidence type="ECO:0008006" key="6">
    <source>
        <dbReference type="Google" id="ProtNLM"/>
    </source>
</evidence>
<evidence type="ECO:0000256" key="1">
    <source>
        <dbReference type="SAM" id="Phobius"/>
    </source>
</evidence>
<dbReference type="EMBL" id="JQAZ01000008">
    <property type="protein sequence ID" value="KRN30144.1"/>
    <property type="molecule type" value="Genomic_DNA"/>
</dbReference>
<organism evidence="2 5">
    <name type="scientific">Lactobacillus selangorensis</name>
    <dbReference type="NCBI Taxonomy" id="81857"/>
    <lineage>
        <taxon>Bacteria</taxon>
        <taxon>Bacillati</taxon>
        <taxon>Bacillota</taxon>
        <taxon>Bacilli</taxon>
        <taxon>Lactobacillales</taxon>
        <taxon>Lactobacillaceae</taxon>
        <taxon>Lactobacillus</taxon>
    </lineage>
</organism>
<dbReference type="Gene3D" id="1.20.1280.290">
    <property type="match status" value="1"/>
</dbReference>